<name>A0A834SIC2_9FABA</name>
<feature type="region of interest" description="Disordered" evidence="1">
    <location>
        <begin position="1"/>
        <end position="32"/>
    </location>
</feature>
<dbReference type="AlphaFoldDB" id="A0A834SIC2"/>
<reference evidence="2" key="1">
    <citation type="submission" date="2020-09" db="EMBL/GenBank/DDBJ databases">
        <title>Genome-Enabled Discovery of Anthraquinone Biosynthesis in Senna tora.</title>
        <authorList>
            <person name="Kang S.-H."/>
            <person name="Pandey R.P."/>
            <person name="Lee C.-M."/>
            <person name="Sim J.-S."/>
            <person name="Jeong J.-T."/>
            <person name="Choi B.-S."/>
            <person name="Jung M."/>
            <person name="Ginzburg D."/>
            <person name="Zhao K."/>
            <person name="Won S.Y."/>
            <person name="Oh T.-J."/>
            <person name="Yu Y."/>
            <person name="Kim N.-H."/>
            <person name="Lee O.R."/>
            <person name="Lee T.-H."/>
            <person name="Bashyal P."/>
            <person name="Kim T.-S."/>
            <person name="Lee W.-H."/>
            <person name="Kawkins C."/>
            <person name="Kim C.-K."/>
            <person name="Kim J.S."/>
            <person name="Ahn B.O."/>
            <person name="Rhee S.Y."/>
            <person name="Sohng J.K."/>
        </authorList>
    </citation>
    <scope>NUCLEOTIDE SEQUENCE</scope>
    <source>
        <tissue evidence="2">Leaf</tissue>
    </source>
</reference>
<evidence type="ECO:0000256" key="1">
    <source>
        <dbReference type="SAM" id="MobiDB-lite"/>
    </source>
</evidence>
<gene>
    <name evidence="2" type="ORF">G2W53_043247</name>
</gene>
<protein>
    <submittedName>
        <fullName evidence="2">Uncharacterized protein</fullName>
    </submittedName>
</protein>
<keyword evidence="3" id="KW-1185">Reference proteome</keyword>
<dbReference type="Proteomes" id="UP000634136">
    <property type="component" value="Unassembled WGS sequence"/>
</dbReference>
<accession>A0A834SIC2</accession>
<proteinExistence type="predicted"/>
<organism evidence="2 3">
    <name type="scientific">Senna tora</name>
    <dbReference type="NCBI Taxonomy" id="362788"/>
    <lineage>
        <taxon>Eukaryota</taxon>
        <taxon>Viridiplantae</taxon>
        <taxon>Streptophyta</taxon>
        <taxon>Embryophyta</taxon>
        <taxon>Tracheophyta</taxon>
        <taxon>Spermatophyta</taxon>
        <taxon>Magnoliopsida</taxon>
        <taxon>eudicotyledons</taxon>
        <taxon>Gunneridae</taxon>
        <taxon>Pentapetalae</taxon>
        <taxon>rosids</taxon>
        <taxon>fabids</taxon>
        <taxon>Fabales</taxon>
        <taxon>Fabaceae</taxon>
        <taxon>Caesalpinioideae</taxon>
        <taxon>Cassia clade</taxon>
        <taxon>Senna</taxon>
    </lineage>
</organism>
<feature type="compositionally biased region" description="Basic residues" evidence="1">
    <location>
        <begin position="20"/>
        <end position="29"/>
    </location>
</feature>
<evidence type="ECO:0000313" key="3">
    <source>
        <dbReference type="Proteomes" id="UP000634136"/>
    </source>
</evidence>
<sequence>MTQDNNVRDVPNPNRFQQTTHRKKSHRANNTHQINRINLKIAKEIKTKDENRRN</sequence>
<evidence type="ECO:0000313" key="2">
    <source>
        <dbReference type="EMBL" id="KAF7804136.1"/>
    </source>
</evidence>
<comment type="caution">
    <text evidence="2">The sequence shown here is derived from an EMBL/GenBank/DDBJ whole genome shotgun (WGS) entry which is preliminary data.</text>
</comment>
<dbReference type="EMBL" id="JAAIUW010000013">
    <property type="protein sequence ID" value="KAF7804136.1"/>
    <property type="molecule type" value="Genomic_DNA"/>
</dbReference>